<keyword evidence="2" id="KW-0560">Oxidoreductase</keyword>
<keyword evidence="2" id="KW-0349">Heme</keyword>
<accession>A0ABY8LCV2</accession>
<dbReference type="Proteomes" id="UP001243420">
    <property type="component" value="Chromosome"/>
</dbReference>
<dbReference type="CDD" id="cd20625">
    <property type="entry name" value="CYP164-like"/>
    <property type="match status" value="1"/>
</dbReference>
<dbReference type="SUPFAM" id="SSF48264">
    <property type="entry name" value="Cytochrome P450"/>
    <property type="match status" value="1"/>
</dbReference>
<evidence type="ECO:0000313" key="3">
    <source>
        <dbReference type="EMBL" id="WGH78228.1"/>
    </source>
</evidence>
<keyword evidence="2" id="KW-0503">Monooxygenase</keyword>
<dbReference type="PROSITE" id="PS00086">
    <property type="entry name" value="CYTOCHROME_P450"/>
    <property type="match status" value="1"/>
</dbReference>
<dbReference type="Pfam" id="PF00067">
    <property type="entry name" value="p450"/>
    <property type="match status" value="1"/>
</dbReference>
<evidence type="ECO:0000256" key="2">
    <source>
        <dbReference type="RuleBase" id="RU000461"/>
    </source>
</evidence>
<dbReference type="InterPro" id="IPR017972">
    <property type="entry name" value="Cyt_P450_CS"/>
</dbReference>
<dbReference type="Gene3D" id="1.10.630.10">
    <property type="entry name" value="Cytochrome P450"/>
    <property type="match status" value="1"/>
</dbReference>
<dbReference type="PANTHER" id="PTHR46696:SF1">
    <property type="entry name" value="CYTOCHROME P450 YJIB-RELATED"/>
    <property type="match status" value="1"/>
</dbReference>
<evidence type="ECO:0000256" key="1">
    <source>
        <dbReference type="ARBA" id="ARBA00010617"/>
    </source>
</evidence>
<proteinExistence type="inferred from homology"/>
<organism evidence="3 4">
    <name type="scientific">Jannaschia ovalis</name>
    <dbReference type="NCBI Taxonomy" id="3038773"/>
    <lineage>
        <taxon>Bacteria</taxon>
        <taxon>Pseudomonadati</taxon>
        <taxon>Pseudomonadota</taxon>
        <taxon>Alphaproteobacteria</taxon>
        <taxon>Rhodobacterales</taxon>
        <taxon>Roseobacteraceae</taxon>
        <taxon>Jannaschia</taxon>
    </lineage>
</organism>
<reference evidence="3 4" key="1">
    <citation type="submission" date="2023-04" db="EMBL/GenBank/DDBJ databases">
        <title>Jannaschia ovalis sp. nov., a marine bacterium isolated from sea tidal flat.</title>
        <authorList>
            <person name="Kwon D.Y."/>
            <person name="Kim J.-J."/>
        </authorList>
    </citation>
    <scope>NUCLEOTIDE SEQUENCE [LARGE SCALE GENOMIC DNA]</scope>
    <source>
        <strain evidence="3 4">GRR-S6-38</strain>
    </source>
</reference>
<name>A0ABY8LCV2_9RHOB</name>
<comment type="similarity">
    <text evidence="1 2">Belongs to the cytochrome P450 family.</text>
</comment>
<dbReference type="InterPro" id="IPR036396">
    <property type="entry name" value="Cyt_P450_sf"/>
</dbReference>
<keyword evidence="2" id="KW-0479">Metal-binding</keyword>
<dbReference type="InterPro" id="IPR001128">
    <property type="entry name" value="Cyt_P450"/>
</dbReference>
<protein>
    <submittedName>
        <fullName evidence="3">Cytochrome P450</fullName>
    </submittedName>
</protein>
<sequence>MQRLRQSPTDPGFVQDPYPFYDRLRAAGPLAIWEDYAMPGAAGRDTVDALLRDRRFGREDPFPPDRPAHQAGFWAVEDHSMLELEPPRHTRLRAQVLRAFTSRRIAAMGPEIRALAHQLIDAMPAGPFDLLEAFARPFPVRVIARLLGVPEADAPHLLRWSNAMVGMYQARRSHADEVAAAEAATEFTAYLSDILDAPRPGGLIARLAEVAAEGTLSRAEVNATCILLLNAGHEATVHTLGNGVAGLCAAGLWGAPVTEALVEEVLRHDPPLHMFTRYALEDVAAFGHRFARGDRVGLLLAGANRDPAAYPDPARFDPARFPDAPPPVSFGAGLHFCLGAPLARLELLEGLRALTARLPGLRVVEPPRYADIYHFHGLNRLIVARD</sequence>
<keyword evidence="2" id="KW-0408">Iron</keyword>
<evidence type="ECO:0000313" key="4">
    <source>
        <dbReference type="Proteomes" id="UP001243420"/>
    </source>
</evidence>
<dbReference type="EMBL" id="CP122537">
    <property type="protein sequence ID" value="WGH78228.1"/>
    <property type="molecule type" value="Genomic_DNA"/>
</dbReference>
<dbReference type="PRINTS" id="PR00385">
    <property type="entry name" value="P450"/>
</dbReference>
<keyword evidence="4" id="KW-1185">Reference proteome</keyword>
<gene>
    <name evidence="3" type="ORF">P8627_14510</name>
</gene>
<dbReference type="InterPro" id="IPR002397">
    <property type="entry name" value="Cyt_P450_B"/>
</dbReference>
<dbReference type="PANTHER" id="PTHR46696">
    <property type="entry name" value="P450, PUTATIVE (EUROFUNG)-RELATED"/>
    <property type="match status" value="1"/>
</dbReference>
<dbReference type="RefSeq" id="WP_279964960.1">
    <property type="nucleotide sequence ID" value="NZ_CP122537.1"/>
</dbReference>
<dbReference type="PRINTS" id="PR00359">
    <property type="entry name" value="BP450"/>
</dbReference>